<accession>A0A2N5TAE4</accession>
<sequence>MYRPSVPATPTVSDESSTIQIADVHGETLGQGQGEVECFGRMLVTRVTTTSVVRGNLWETTSARLRVDFISSLARTPAAAMAGGGGGGARPLAHVTAGVCDILFSVNRIIRHRQQRRRLAIILTFTSTLYLLFIRSNHHNHPFIQPLQSPDSSMTGKIISVQEVENHKDEKSAWVIVEGKVYDVTDFLEDHPGGKKILLKSCGKDATELFHQYHTKKILKTVAGPMMIGQVTSDAKL</sequence>
<name>A0A2N5TAE4_9BASI</name>
<dbReference type="InterPro" id="IPR018506">
    <property type="entry name" value="Cyt_B5_heme-BS"/>
</dbReference>
<evidence type="ECO:0000256" key="4">
    <source>
        <dbReference type="ARBA" id="ARBA00038168"/>
    </source>
</evidence>
<evidence type="ECO:0000313" key="8">
    <source>
        <dbReference type="Proteomes" id="UP000235392"/>
    </source>
</evidence>
<dbReference type="GO" id="GO:0046872">
    <property type="term" value="F:metal ion binding"/>
    <property type="evidence" value="ECO:0007669"/>
    <property type="project" value="UniProtKB-UniRule"/>
</dbReference>
<dbReference type="FunFam" id="3.10.120.10:FF:000007">
    <property type="entry name" value="Sulfite oxidase, mitochondrial"/>
    <property type="match status" value="1"/>
</dbReference>
<dbReference type="GO" id="GO:0005789">
    <property type="term" value="C:endoplasmic reticulum membrane"/>
    <property type="evidence" value="ECO:0007669"/>
    <property type="project" value="TreeGrafter"/>
</dbReference>
<dbReference type="InterPro" id="IPR050668">
    <property type="entry name" value="Cytochrome_b5"/>
</dbReference>
<dbReference type="Gene3D" id="3.10.120.10">
    <property type="entry name" value="Cytochrome b5-like heme/steroid binding domain"/>
    <property type="match status" value="1"/>
</dbReference>
<proteinExistence type="inferred from homology"/>
<keyword evidence="1 5" id="KW-0349">Heme</keyword>
<comment type="caution">
    <text evidence="7">The sequence shown here is derived from an EMBL/GenBank/DDBJ whole genome shotgun (WGS) entry which is preliminary data.</text>
</comment>
<reference evidence="7 8" key="1">
    <citation type="submission" date="2017-11" db="EMBL/GenBank/DDBJ databases">
        <title>De novo assembly and phasing of dikaryotic genomes from two isolates of Puccinia coronata f. sp. avenae, the causal agent of oat crown rust.</title>
        <authorList>
            <person name="Miller M.E."/>
            <person name="Zhang Y."/>
            <person name="Omidvar V."/>
            <person name="Sperschneider J."/>
            <person name="Schwessinger B."/>
            <person name="Raley C."/>
            <person name="Palmer J.M."/>
            <person name="Garnica D."/>
            <person name="Upadhyaya N."/>
            <person name="Rathjen J."/>
            <person name="Taylor J.M."/>
            <person name="Park R.F."/>
            <person name="Dodds P.N."/>
            <person name="Hirsch C.D."/>
            <person name="Kianian S.F."/>
            <person name="Figueroa M."/>
        </authorList>
    </citation>
    <scope>NUCLEOTIDE SEQUENCE [LARGE SCALE GENOMIC DNA]</scope>
    <source>
        <strain evidence="7">12SD80</strain>
    </source>
</reference>
<dbReference type="SMART" id="SM01117">
    <property type="entry name" value="Cyt-b5"/>
    <property type="match status" value="1"/>
</dbReference>
<evidence type="ECO:0000256" key="5">
    <source>
        <dbReference type="RuleBase" id="RU362121"/>
    </source>
</evidence>
<protein>
    <recommendedName>
        <fullName evidence="6">Cytochrome b5 heme-binding domain-containing protein</fullName>
    </recommendedName>
</protein>
<evidence type="ECO:0000256" key="2">
    <source>
        <dbReference type="ARBA" id="ARBA00022723"/>
    </source>
</evidence>
<organism evidence="7 8">
    <name type="scientific">Puccinia coronata f. sp. avenae</name>
    <dbReference type="NCBI Taxonomy" id="200324"/>
    <lineage>
        <taxon>Eukaryota</taxon>
        <taxon>Fungi</taxon>
        <taxon>Dikarya</taxon>
        <taxon>Basidiomycota</taxon>
        <taxon>Pucciniomycotina</taxon>
        <taxon>Pucciniomycetes</taxon>
        <taxon>Pucciniales</taxon>
        <taxon>Pucciniaceae</taxon>
        <taxon>Puccinia</taxon>
    </lineage>
</organism>
<dbReference type="EMBL" id="PGCI01000663">
    <property type="protein sequence ID" value="PLW22473.1"/>
    <property type="molecule type" value="Genomic_DNA"/>
</dbReference>
<evidence type="ECO:0000256" key="3">
    <source>
        <dbReference type="ARBA" id="ARBA00023004"/>
    </source>
</evidence>
<evidence type="ECO:0000259" key="6">
    <source>
        <dbReference type="PROSITE" id="PS50255"/>
    </source>
</evidence>
<dbReference type="PROSITE" id="PS00191">
    <property type="entry name" value="CYTOCHROME_B5_1"/>
    <property type="match status" value="1"/>
</dbReference>
<dbReference type="GO" id="GO:0020037">
    <property type="term" value="F:heme binding"/>
    <property type="evidence" value="ECO:0007669"/>
    <property type="project" value="UniProtKB-UniRule"/>
</dbReference>
<dbReference type="PRINTS" id="PR00363">
    <property type="entry name" value="CYTOCHROMEB5"/>
</dbReference>
<dbReference type="PANTHER" id="PTHR19359">
    <property type="entry name" value="CYTOCHROME B5"/>
    <property type="match status" value="1"/>
</dbReference>
<dbReference type="PANTHER" id="PTHR19359:SF112">
    <property type="entry name" value="CYTOCHROME B5 HEME-BINDING DOMAIN-CONTAINING PROTEIN"/>
    <property type="match status" value="1"/>
</dbReference>
<evidence type="ECO:0000256" key="1">
    <source>
        <dbReference type="ARBA" id="ARBA00022617"/>
    </source>
</evidence>
<evidence type="ECO:0000313" key="7">
    <source>
        <dbReference type="EMBL" id="PLW22473.1"/>
    </source>
</evidence>
<dbReference type="InterPro" id="IPR036400">
    <property type="entry name" value="Cyt_B5-like_heme/steroid_sf"/>
</dbReference>
<dbReference type="SUPFAM" id="SSF55856">
    <property type="entry name" value="Cytochrome b5-like heme/steroid binding domain"/>
    <property type="match status" value="1"/>
</dbReference>
<dbReference type="AlphaFoldDB" id="A0A2N5TAE4"/>
<dbReference type="Pfam" id="PF00173">
    <property type="entry name" value="Cyt-b5"/>
    <property type="match status" value="1"/>
</dbReference>
<keyword evidence="3 5" id="KW-0408">Iron</keyword>
<dbReference type="PROSITE" id="PS50255">
    <property type="entry name" value="CYTOCHROME_B5_2"/>
    <property type="match status" value="1"/>
</dbReference>
<feature type="domain" description="Cytochrome b5 heme-binding" evidence="6">
    <location>
        <begin position="156"/>
        <end position="232"/>
    </location>
</feature>
<gene>
    <name evidence="7" type="ORF">PCASD_11623</name>
</gene>
<dbReference type="InterPro" id="IPR001199">
    <property type="entry name" value="Cyt_B5-like_heme/steroid-bd"/>
</dbReference>
<keyword evidence="2 5" id="KW-0479">Metal-binding</keyword>
<dbReference type="Proteomes" id="UP000235392">
    <property type="component" value="Unassembled WGS sequence"/>
</dbReference>
<comment type="similarity">
    <text evidence="4 5">Belongs to the cytochrome b5 family.</text>
</comment>